<evidence type="ECO:0000313" key="5">
    <source>
        <dbReference type="Proteomes" id="UP000003688"/>
    </source>
</evidence>
<feature type="domain" description="DUF6321" evidence="3">
    <location>
        <begin position="52"/>
        <end position="126"/>
    </location>
</feature>
<dbReference type="Pfam" id="PF19846">
    <property type="entry name" value="DUF6321"/>
    <property type="match status" value="1"/>
</dbReference>
<evidence type="ECO:0000256" key="2">
    <source>
        <dbReference type="SAM" id="Phobius"/>
    </source>
</evidence>
<dbReference type="InterPro" id="IPR046284">
    <property type="entry name" value="DUF6321"/>
</dbReference>
<feature type="transmembrane region" description="Helical" evidence="2">
    <location>
        <begin position="16"/>
        <end position="34"/>
    </location>
</feature>
<organism evidence="4 5">
    <name type="scientific">Pedosphaera parvula (strain Ellin514)</name>
    <dbReference type="NCBI Taxonomy" id="320771"/>
    <lineage>
        <taxon>Bacteria</taxon>
        <taxon>Pseudomonadati</taxon>
        <taxon>Verrucomicrobiota</taxon>
        <taxon>Pedosphaerae</taxon>
        <taxon>Pedosphaerales</taxon>
        <taxon>Pedosphaeraceae</taxon>
        <taxon>Pedosphaera</taxon>
    </lineage>
</organism>
<evidence type="ECO:0000256" key="1">
    <source>
        <dbReference type="SAM" id="MobiDB-lite"/>
    </source>
</evidence>
<gene>
    <name evidence="4" type="ORF">Cflav_PD5305</name>
</gene>
<dbReference type="AlphaFoldDB" id="B9XCK2"/>
<keyword evidence="2" id="KW-0812">Transmembrane</keyword>
<reference evidence="4 5" key="1">
    <citation type="journal article" date="2011" name="J. Bacteriol.">
        <title>Genome sequence of 'Pedosphaera parvula' Ellin514, an aerobic Verrucomicrobial isolate from pasture soil.</title>
        <authorList>
            <person name="Kant R."/>
            <person name="van Passel M.W."/>
            <person name="Sangwan P."/>
            <person name="Palva A."/>
            <person name="Lucas S."/>
            <person name="Copeland A."/>
            <person name="Lapidus A."/>
            <person name="Glavina Del Rio T."/>
            <person name="Dalin E."/>
            <person name="Tice H."/>
            <person name="Bruce D."/>
            <person name="Goodwin L."/>
            <person name="Pitluck S."/>
            <person name="Chertkov O."/>
            <person name="Larimer F.W."/>
            <person name="Land M.L."/>
            <person name="Hauser L."/>
            <person name="Brettin T.S."/>
            <person name="Detter J.C."/>
            <person name="Han S."/>
            <person name="de Vos W.M."/>
            <person name="Janssen P.H."/>
            <person name="Smidt H."/>
        </authorList>
    </citation>
    <scope>NUCLEOTIDE SEQUENCE [LARGE SCALE GENOMIC DNA]</scope>
    <source>
        <strain evidence="4 5">Ellin514</strain>
    </source>
</reference>
<proteinExistence type="predicted"/>
<accession>B9XCK2</accession>
<dbReference type="Proteomes" id="UP000003688">
    <property type="component" value="Unassembled WGS sequence"/>
</dbReference>
<feature type="region of interest" description="Disordered" evidence="1">
    <location>
        <begin position="141"/>
        <end position="170"/>
    </location>
</feature>
<keyword evidence="2" id="KW-0472">Membrane</keyword>
<sequence>MRNSVSCECRTGAHRFGPANACLLFAFTVLILNMKGRTINKRRAIVRPANVKNPRGGLTPAGRQYYAKTTGAHLRPGVKKPEKQMTAEELKRKGSFLRRHYATPRGKRLVDAKGQPTRYALQAQAWGEPIPRSMKQVRELSRKGKRLLTKSKATGAIKKPRRSRQRAKQA</sequence>
<keyword evidence="5" id="KW-1185">Reference proteome</keyword>
<feature type="compositionally biased region" description="Basic residues" evidence="1">
    <location>
        <begin position="158"/>
        <end position="170"/>
    </location>
</feature>
<dbReference type="EMBL" id="ABOX02000004">
    <property type="protein sequence ID" value="EEF62670.1"/>
    <property type="molecule type" value="Genomic_DNA"/>
</dbReference>
<keyword evidence="2" id="KW-1133">Transmembrane helix</keyword>
<evidence type="ECO:0000313" key="4">
    <source>
        <dbReference type="EMBL" id="EEF62670.1"/>
    </source>
</evidence>
<name>B9XCK2_PEDPL</name>
<comment type="caution">
    <text evidence="4">The sequence shown here is derived from an EMBL/GenBank/DDBJ whole genome shotgun (WGS) entry which is preliminary data.</text>
</comment>
<protein>
    <recommendedName>
        <fullName evidence="3">DUF6321 domain-containing protein</fullName>
    </recommendedName>
</protein>
<evidence type="ECO:0000259" key="3">
    <source>
        <dbReference type="Pfam" id="PF19846"/>
    </source>
</evidence>